<proteinExistence type="predicted"/>
<keyword evidence="8" id="KW-1185">Reference proteome</keyword>
<dbReference type="GO" id="GO:0000272">
    <property type="term" value="P:polysaccharide catabolic process"/>
    <property type="evidence" value="ECO:0007669"/>
    <property type="project" value="UniProtKB-KW"/>
</dbReference>
<organism evidence="7 8">
    <name type="scientific">Glycomyces paridis</name>
    <dbReference type="NCBI Taxonomy" id="2126555"/>
    <lineage>
        <taxon>Bacteria</taxon>
        <taxon>Bacillati</taxon>
        <taxon>Actinomycetota</taxon>
        <taxon>Actinomycetes</taxon>
        <taxon>Glycomycetales</taxon>
        <taxon>Glycomycetaceae</taxon>
        <taxon>Glycomyces</taxon>
    </lineage>
</organism>
<dbReference type="RefSeq" id="WP_136530682.1">
    <property type="nucleotide sequence ID" value="NZ_STGX01000011.1"/>
</dbReference>
<dbReference type="PANTHER" id="PTHR43037:SF5">
    <property type="entry name" value="FERULOYL ESTERASE"/>
    <property type="match status" value="1"/>
</dbReference>
<evidence type="ECO:0000313" key="7">
    <source>
        <dbReference type="EMBL" id="THV27339.1"/>
    </source>
</evidence>
<sequence>MSATSHPVLRRGLVAAAAALLVAAAALIAVLIPKPASAAQLTEITGFGNNPSNLQMYLYVPDNVDPEPALVVAIHYCTGSGPAFHSGTEWAQLADQYGFIVLYPSVTRSSKCWDVSSPASLSGTGSDSVGIKSMMDWVDAEYNVDPDQIYSTGVSSGAMMTNVMLAVYPEVFAAGASFSGVPYTCFATDNGSEWNSQCSGGQINRTPQQWGDAVRANNPGYSGPWPRMQIWHGTNDDTLQYPNFQEQIDQWTNVHGTDQTADYSDTPQANWNRTRYGGTGAQAAVEAISLQGVGHNLYSWGMASKALEFFGYDTDAEPTTSPTDEPTDPSTTPTGGPTGGCSASITVVSTWNSGWQANVNVTAGSAAISGWTLNWTWPSGQSITSSWNADVSASGSTVTAGDVGWNGAVAAGQTRSSAWGFIGSGSAATPTVTCTPA</sequence>
<gene>
    <name evidence="7" type="ORF">E9998_15935</name>
</gene>
<feature type="region of interest" description="Disordered" evidence="4">
    <location>
        <begin position="313"/>
        <end position="341"/>
    </location>
</feature>
<dbReference type="Proteomes" id="UP000305792">
    <property type="component" value="Unassembled WGS sequence"/>
</dbReference>
<reference evidence="7 8" key="1">
    <citation type="journal article" date="2018" name="Int. J. Syst. Evol. Microbiol.">
        <title>Glycomyces paridis sp. nov., isolated from the medicinal plant Paris polyphylla.</title>
        <authorList>
            <person name="Fang X.M."/>
            <person name="Bai J.L."/>
            <person name="Su J."/>
            <person name="Zhao L.L."/>
            <person name="Liu H.Y."/>
            <person name="Ma B.P."/>
            <person name="Zhang Y.Q."/>
            <person name="Yu L.Y."/>
        </authorList>
    </citation>
    <scope>NUCLEOTIDE SEQUENCE [LARGE SCALE GENOMIC DNA]</scope>
    <source>
        <strain evidence="7 8">CPCC 204357</strain>
    </source>
</reference>
<dbReference type="InterPro" id="IPR010126">
    <property type="entry name" value="Esterase_phb"/>
</dbReference>
<dbReference type="InterPro" id="IPR050955">
    <property type="entry name" value="Plant_Biomass_Hydrol_Est"/>
</dbReference>
<dbReference type="Gene3D" id="3.40.50.1820">
    <property type="entry name" value="alpha/beta hydrolase"/>
    <property type="match status" value="1"/>
</dbReference>
<dbReference type="NCBIfam" id="TIGR01840">
    <property type="entry name" value="esterase_phb"/>
    <property type="match status" value="1"/>
</dbReference>
<evidence type="ECO:0000256" key="1">
    <source>
        <dbReference type="ARBA" id="ARBA00022729"/>
    </source>
</evidence>
<evidence type="ECO:0000313" key="8">
    <source>
        <dbReference type="Proteomes" id="UP000305792"/>
    </source>
</evidence>
<dbReference type="Pfam" id="PF10503">
    <property type="entry name" value="Esterase_PHB"/>
    <property type="match status" value="1"/>
</dbReference>
<accession>A0A4S8PGB2</accession>
<feature type="domain" description="CBM2" evidence="6">
    <location>
        <begin position="334"/>
        <end position="437"/>
    </location>
</feature>
<evidence type="ECO:0000256" key="2">
    <source>
        <dbReference type="ARBA" id="ARBA00022801"/>
    </source>
</evidence>
<dbReference type="GO" id="GO:0030247">
    <property type="term" value="F:polysaccharide binding"/>
    <property type="evidence" value="ECO:0007669"/>
    <property type="project" value="UniProtKB-UniRule"/>
</dbReference>
<dbReference type="PROSITE" id="PS51173">
    <property type="entry name" value="CBM2"/>
    <property type="match status" value="1"/>
</dbReference>
<comment type="caution">
    <text evidence="7">The sequence shown here is derived from an EMBL/GenBank/DDBJ whole genome shotgun (WGS) entry which is preliminary data.</text>
</comment>
<dbReference type="InterPro" id="IPR001919">
    <property type="entry name" value="CBD2"/>
</dbReference>
<dbReference type="SMART" id="SM00637">
    <property type="entry name" value="CBD_II"/>
    <property type="match status" value="1"/>
</dbReference>
<dbReference type="GO" id="GO:0004553">
    <property type="term" value="F:hydrolase activity, hydrolyzing O-glycosyl compounds"/>
    <property type="evidence" value="ECO:0007669"/>
    <property type="project" value="InterPro"/>
</dbReference>
<evidence type="ECO:0000256" key="3">
    <source>
        <dbReference type="ARBA" id="ARBA00023326"/>
    </source>
</evidence>
<dbReference type="InterPro" id="IPR006311">
    <property type="entry name" value="TAT_signal"/>
</dbReference>
<dbReference type="InterPro" id="IPR012291">
    <property type="entry name" value="CBM2_carb-bd_dom_sf"/>
</dbReference>
<protein>
    <submittedName>
        <fullName evidence="7">PHB depolymerase family esterase</fullName>
    </submittedName>
</protein>
<dbReference type="InterPro" id="IPR029058">
    <property type="entry name" value="AB_hydrolase_fold"/>
</dbReference>
<dbReference type="InterPro" id="IPR018366">
    <property type="entry name" value="CBM2_CS"/>
</dbReference>
<keyword evidence="1 5" id="KW-0732">Signal</keyword>
<dbReference type="AlphaFoldDB" id="A0A4S8PGB2"/>
<keyword evidence="3" id="KW-0119">Carbohydrate metabolism</keyword>
<feature type="compositionally biased region" description="Low complexity" evidence="4">
    <location>
        <begin position="317"/>
        <end position="341"/>
    </location>
</feature>
<keyword evidence="2" id="KW-0378">Hydrolase</keyword>
<dbReference type="SUPFAM" id="SSF53474">
    <property type="entry name" value="alpha/beta-Hydrolases"/>
    <property type="match status" value="2"/>
</dbReference>
<dbReference type="PANTHER" id="PTHR43037">
    <property type="entry name" value="UNNAMED PRODUCT-RELATED"/>
    <property type="match status" value="1"/>
</dbReference>
<dbReference type="OrthoDB" id="9767239at2"/>
<dbReference type="EMBL" id="STGX01000011">
    <property type="protein sequence ID" value="THV27339.1"/>
    <property type="molecule type" value="Genomic_DNA"/>
</dbReference>
<dbReference type="Pfam" id="PF00553">
    <property type="entry name" value="CBM_2"/>
    <property type="match status" value="1"/>
</dbReference>
<name>A0A4S8PGB2_9ACTN</name>
<evidence type="ECO:0000256" key="4">
    <source>
        <dbReference type="SAM" id="MobiDB-lite"/>
    </source>
</evidence>
<dbReference type="Gene3D" id="2.60.40.290">
    <property type="match status" value="1"/>
</dbReference>
<dbReference type="PROSITE" id="PS00561">
    <property type="entry name" value="CBM2_A"/>
    <property type="match status" value="1"/>
</dbReference>
<dbReference type="PROSITE" id="PS51318">
    <property type="entry name" value="TAT"/>
    <property type="match status" value="1"/>
</dbReference>
<feature type="chain" id="PRO_5020987121" evidence="5">
    <location>
        <begin position="39"/>
        <end position="437"/>
    </location>
</feature>
<dbReference type="GO" id="GO:0005576">
    <property type="term" value="C:extracellular region"/>
    <property type="evidence" value="ECO:0007669"/>
    <property type="project" value="InterPro"/>
</dbReference>
<keyword evidence="3" id="KW-0624">Polysaccharide degradation</keyword>
<evidence type="ECO:0000259" key="6">
    <source>
        <dbReference type="PROSITE" id="PS51173"/>
    </source>
</evidence>
<feature type="signal peptide" evidence="5">
    <location>
        <begin position="1"/>
        <end position="38"/>
    </location>
</feature>
<evidence type="ECO:0000256" key="5">
    <source>
        <dbReference type="SAM" id="SignalP"/>
    </source>
</evidence>